<dbReference type="EMBL" id="JPQZ01000004">
    <property type="protein sequence ID" value="KKO76328.1"/>
    <property type="molecule type" value="Genomic_DNA"/>
</dbReference>
<keyword evidence="2" id="KW-1185">Reference proteome</keyword>
<name>A0A0F9WU43_9MICR</name>
<dbReference type="AlphaFoldDB" id="A0A0F9WU43"/>
<dbReference type="GeneID" id="36320494"/>
<dbReference type="VEuPathDB" id="MicrosporidiaDB:AAJ76_400068918"/>
<gene>
    <name evidence="1" type="ORF">AAJ76_400068918</name>
</gene>
<accession>A0A0F9WU43</accession>
<comment type="caution">
    <text evidence="1">The sequence shown here is derived from an EMBL/GenBank/DDBJ whole genome shotgun (WGS) entry which is preliminary data.</text>
</comment>
<evidence type="ECO:0000313" key="1">
    <source>
        <dbReference type="EMBL" id="KKO76328.1"/>
    </source>
</evidence>
<dbReference type="RefSeq" id="XP_024332070.1">
    <property type="nucleotide sequence ID" value="XM_024475548.1"/>
</dbReference>
<evidence type="ECO:0000313" key="2">
    <source>
        <dbReference type="Proteomes" id="UP000034350"/>
    </source>
</evidence>
<sequence length="188" mass="23290">MLYIYFLRYFFSYNTPEETDNDDFIRLYVKDNSDIQTAFVFCTAINKALYYKKLLKKLSLRMYFLNIIKISHEIDNDECLLMFMKRFEELKGWLLFHKKFNFIHSYSNYVELYKKRFIYNYIKLELRKVPLIEMMSFVQFCESFNLDEIDDFRCKNMLNFYITQIANSVNIYSKFFYELRVVYFCFLL</sequence>
<organism evidence="1 2">
    <name type="scientific">Vairimorpha ceranae</name>
    <dbReference type="NCBI Taxonomy" id="40302"/>
    <lineage>
        <taxon>Eukaryota</taxon>
        <taxon>Fungi</taxon>
        <taxon>Fungi incertae sedis</taxon>
        <taxon>Microsporidia</taxon>
        <taxon>Nosematidae</taxon>
        <taxon>Vairimorpha</taxon>
    </lineage>
</organism>
<dbReference type="Proteomes" id="UP000034350">
    <property type="component" value="Unassembled WGS sequence"/>
</dbReference>
<reference evidence="1 2" key="1">
    <citation type="journal article" date="2015" name="Environ. Microbiol.">
        <title>Genome analyses suggest the presence of polyploidy and recent human-driven expansions in eight global populations of the honeybee pathogen Nosema ceranae.</title>
        <authorList>
            <person name="Pelin A."/>
            <person name="Selman M."/>
            <person name="Aris-Brosou S."/>
            <person name="Farinelli L."/>
            <person name="Corradi N."/>
        </authorList>
    </citation>
    <scope>NUCLEOTIDE SEQUENCE [LARGE SCALE GENOMIC DNA]</scope>
    <source>
        <strain evidence="1 2">PA08 1199</strain>
    </source>
</reference>
<dbReference type="VEuPathDB" id="MicrosporidiaDB:NCER_101869"/>
<protein>
    <submittedName>
        <fullName evidence="1">Uncharacterized protein</fullName>
    </submittedName>
</protein>
<dbReference type="VEuPathDB" id="MicrosporidiaDB:G9O61_00g007150"/>
<proteinExistence type="predicted"/>